<sequence>MAAACCRRGCVEVTLDLITISALDAPAPSPLDSLPRPSVASSGVNAAASGAQALQRRPSAQSTCGSVPSWGGVDVRTVVSALGLVLGPGAHSNLHVELMEPGSTRHPTQTTSHQAAAAPDSDASGSDEGHVTARRTGPDTAVGRGRTGEGGGGGEGAPRSGLLVQVQVLGPGAGAGMAGREGPWLSELQPRLLTVHDAANPHSPMEQSGAGEAVVLRARMLRPLDEGETCAPAPTVVVRSGGAFLPVQVAAWGRAPAALAVGLADEGTANSGHSGASGPALGVVIEDGAEGECGVPPYDGHANVLYDGQAYEVYELELRIGRPQRPGVVLLELAWHGHPSTSAVPLLVLREEDAEVAAELAGVLEVVPPLPPPPPATVSTGPGCGPDGDMQALSAWPLDGLLLDLGVWAQATEAAPALVTPLQLAALAGSLLRFTEAVGLPCTHRWVAAGAERLGLGLGPAGGPEQWAPIHPAPLEPPVALRCEAEGGPWAPATPVASGASRCGGSGASGAVVEVGVEAEECKLAGSRYTRPPEGACCGGAAASKAFPAQPQRALGSAGFRALQRALGLERRPPHRGAFEAAATQPHAELGEHILRAAAALCVLCALLLLCRSDLLGARVWDLLPETAGR</sequence>
<evidence type="ECO:0000256" key="1">
    <source>
        <dbReference type="SAM" id="MobiDB-lite"/>
    </source>
</evidence>
<evidence type="ECO:0000313" key="2">
    <source>
        <dbReference type="EMBL" id="KAG2501589.1"/>
    </source>
</evidence>
<name>A0A835YPQ5_9CHLO</name>
<evidence type="ECO:0000313" key="3">
    <source>
        <dbReference type="Proteomes" id="UP000612055"/>
    </source>
</evidence>
<organism evidence="2 3">
    <name type="scientific">Edaphochlamys debaryana</name>
    <dbReference type="NCBI Taxonomy" id="47281"/>
    <lineage>
        <taxon>Eukaryota</taxon>
        <taxon>Viridiplantae</taxon>
        <taxon>Chlorophyta</taxon>
        <taxon>core chlorophytes</taxon>
        <taxon>Chlorophyceae</taxon>
        <taxon>CS clade</taxon>
        <taxon>Chlamydomonadales</taxon>
        <taxon>Chlamydomonadales incertae sedis</taxon>
        <taxon>Edaphochlamys</taxon>
    </lineage>
</organism>
<dbReference type="AlphaFoldDB" id="A0A835YPQ5"/>
<keyword evidence="3" id="KW-1185">Reference proteome</keyword>
<accession>A0A835YPQ5</accession>
<gene>
    <name evidence="2" type="ORF">HYH03_000094</name>
</gene>
<feature type="region of interest" description="Disordered" evidence="1">
    <location>
        <begin position="101"/>
        <end position="159"/>
    </location>
</feature>
<dbReference type="EMBL" id="JAEHOE010000001">
    <property type="protein sequence ID" value="KAG2501589.1"/>
    <property type="molecule type" value="Genomic_DNA"/>
</dbReference>
<comment type="caution">
    <text evidence="2">The sequence shown here is derived from an EMBL/GenBank/DDBJ whole genome shotgun (WGS) entry which is preliminary data.</text>
</comment>
<reference evidence="2" key="1">
    <citation type="journal article" date="2020" name="bioRxiv">
        <title>Comparative genomics of Chlamydomonas.</title>
        <authorList>
            <person name="Craig R.J."/>
            <person name="Hasan A.R."/>
            <person name="Ness R.W."/>
            <person name="Keightley P.D."/>
        </authorList>
    </citation>
    <scope>NUCLEOTIDE SEQUENCE</scope>
    <source>
        <strain evidence="2">CCAP 11/70</strain>
    </source>
</reference>
<dbReference type="Proteomes" id="UP000612055">
    <property type="component" value="Unassembled WGS sequence"/>
</dbReference>
<protein>
    <submittedName>
        <fullName evidence="2">Uncharacterized protein</fullName>
    </submittedName>
</protein>
<feature type="compositionally biased region" description="Low complexity" evidence="1">
    <location>
        <begin position="115"/>
        <end position="126"/>
    </location>
</feature>
<proteinExistence type="predicted"/>
<feature type="compositionally biased region" description="Polar residues" evidence="1">
    <location>
        <begin position="105"/>
        <end position="114"/>
    </location>
</feature>